<dbReference type="Gene3D" id="3.40.440.10">
    <property type="entry name" value="Adenylosuccinate Synthetase, subunit A, domain 1"/>
    <property type="match status" value="2"/>
</dbReference>
<evidence type="ECO:0000256" key="8">
    <source>
        <dbReference type="HAMAP-Rule" id="MF_00011"/>
    </source>
</evidence>
<dbReference type="InterPro" id="IPR001114">
    <property type="entry name" value="Adenylosuccinate_synthetase"/>
</dbReference>
<keyword evidence="2 8" id="KW-0436">Ligase</keyword>
<feature type="binding site" description="in other chain" evidence="8">
    <location>
        <position position="259"/>
    </location>
    <ligand>
        <name>IMP</name>
        <dbReference type="ChEBI" id="CHEBI:58053"/>
        <note>ligand shared between dimeric partners</note>
    </ligand>
</feature>
<dbReference type="InterPro" id="IPR042111">
    <property type="entry name" value="Adenylosuccinate_synth_dom3"/>
</dbReference>
<evidence type="ECO:0000256" key="9">
    <source>
        <dbReference type="RuleBase" id="RU000520"/>
    </source>
</evidence>
<dbReference type="HAMAP" id="MF_00011">
    <property type="entry name" value="Adenylosucc_synth"/>
    <property type="match status" value="1"/>
</dbReference>
<dbReference type="eggNOG" id="arCOG04387">
    <property type="taxonomic scope" value="Archaea"/>
</dbReference>
<sequence length="343" mass="37583">MILLTCTIIVGGQWGDEGKGKIISYICDKDKPSIIARGGVGPNAGHTVNIGGKSYGIRMIPTGFPYKEAKLAIGAGVLVDPEVLLKEVEMLKEFNIKERLIVDYRSGIIEEKHKIMDRKDEHLAKEIGTTGSGCGPANVDRVLRVLKQAKDVEELKDFLGDVSEEVNDALERGDNVLIEGTQGTLLSLYYGTYPYVTSKDTTASSFAADVGIGPTKVDEVIVVFKSYPTRVGAGPFPTEMSLEEAEKLGIVEYGTVTGRRRRVGYFDFELARKACRLNGATQIALTGLDKYDKDCYGATDYNSLTEKAKEFIRKIEEETGVPVTIISTGPEMHQTIDLRSEKL</sequence>
<feature type="binding site" description="in other chain" evidence="8">
    <location>
        <position position="130"/>
    </location>
    <ligand>
        <name>IMP</name>
        <dbReference type="ChEBI" id="CHEBI:58053"/>
        <note>ligand shared between dimeric partners</note>
    </ligand>
</feature>
<feature type="binding site" evidence="8">
    <location>
        <begin position="15"/>
        <end position="21"/>
    </location>
    <ligand>
        <name>GTP</name>
        <dbReference type="ChEBI" id="CHEBI:37565"/>
    </ligand>
</feature>
<dbReference type="GO" id="GO:0005525">
    <property type="term" value="F:GTP binding"/>
    <property type="evidence" value="ECO:0007669"/>
    <property type="project" value="UniProtKB-UniRule"/>
</dbReference>
<evidence type="ECO:0000256" key="5">
    <source>
        <dbReference type="ARBA" id="ARBA00022755"/>
    </source>
</evidence>
<evidence type="ECO:0000256" key="6">
    <source>
        <dbReference type="ARBA" id="ARBA00022842"/>
    </source>
</evidence>
<accession>C9RH74</accession>
<feature type="binding site" evidence="8">
    <location>
        <begin position="45"/>
        <end position="47"/>
    </location>
    <ligand>
        <name>GTP</name>
        <dbReference type="ChEBI" id="CHEBI:37565"/>
    </ligand>
</feature>
<dbReference type="GO" id="GO:0044208">
    <property type="term" value="P:'de novo' AMP biosynthetic process"/>
    <property type="evidence" value="ECO:0007669"/>
    <property type="project" value="UniProtKB-UniRule"/>
</dbReference>
<comment type="catalytic activity">
    <reaction evidence="8 9">
        <text>IMP + L-aspartate + GTP = N(6)-(1,2-dicarboxyethyl)-AMP + GDP + phosphate + 2 H(+)</text>
        <dbReference type="Rhea" id="RHEA:15753"/>
        <dbReference type="ChEBI" id="CHEBI:15378"/>
        <dbReference type="ChEBI" id="CHEBI:29991"/>
        <dbReference type="ChEBI" id="CHEBI:37565"/>
        <dbReference type="ChEBI" id="CHEBI:43474"/>
        <dbReference type="ChEBI" id="CHEBI:57567"/>
        <dbReference type="ChEBI" id="CHEBI:58053"/>
        <dbReference type="ChEBI" id="CHEBI:58189"/>
        <dbReference type="EC" id="6.3.4.4"/>
    </reaction>
</comment>
<dbReference type="PANTHER" id="PTHR11846:SF0">
    <property type="entry name" value="ADENYLOSUCCINATE SYNTHETASE"/>
    <property type="match status" value="1"/>
</dbReference>
<dbReference type="KEGG" id="mvu:Metvu_1068"/>
<feature type="binding site" evidence="8">
    <location>
        <position position="16"/>
    </location>
    <ligand>
        <name>Mg(2+)</name>
        <dbReference type="ChEBI" id="CHEBI:18420"/>
    </ligand>
</feature>
<dbReference type="EC" id="6.3.4.4" evidence="8 9"/>
<dbReference type="FunFam" id="3.40.440.10:FF:000007">
    <property type="entry name" value="Adenylosuccinate synthetase"/>
    <property type="match status" value="1"/>
</dbReference>
<feature type="binding site" evidence="8">
    <location>
        <position position="261"/>
    </location>
    <ligand>
        <name>GTP</name>
        <dbReference type="ChEBI" id="CHEBI:37565"/>
    </ligand>
</feature>
<dbReference type="HOGENOM" id="CLU_029848_0_0_2"/>
<organism evidence="10 11">
    <name type="scientific">Methanocaldococcus vulcanius (strain ATCC 700851 / DSM 12094 / M7)</name>
    <name type="common">Methanococcus vulcanius</name>
    <dbReference type="NCBI Taxonomy" id="579137"/>
    <lineage>
        <taxon>Archaea</taxon>
        <taxon>Methanobacteriati</taxon>
        <taxon>Methanobacteriota</taxon>
        <taxon>Methanomada group</taxon>
        <taxon>Methanococci</taxon>
        <taxon>Methanococcales</taxon>
        <taxon>Methanocaldococcaceae</taxon>
        <taxon>Methanocaldococcus</taxon>
    </lineage>
</organism>
<dbReference type="GO" id="GO:0004019">
    <property type="term" value="F:adenylosuccinate synthase activity"/>
    <property type="evidence" value="ECO:0007669"/>
    <property type="project" value="UniProtKB-UniRule"/>
</dbReference>
<protein>
    <recommendedName>
        <fullName evidence="8 9">Adenylosuccinate synthetase</fullName>
        <shortName evidence="8">AMPSase</shortName>
        <shortName evidence="8">AdSS</shortName>
        <ecNumber evidence="8 9">6.3.4.4</ecNumber>
    </recommendedName>
    <alternativeName>
        <fullName evidence="8">IMP--aspartate ligase</fullName>
    </alternativeName>
</protein>
<name>C9RH74_METVM</name>
<evidence type="ECO:0000313" key="10">
    <source>
        <dbReference type="EMBL" id="ACX72926.1"/>
    </source>
</evidence>
<dbReference type="STRING" id="579137.Metvu_1068"/>
<keyword evidence="3 8" id="KW-0479">Metal-binding</keyword>
<feature type="binding site" evidence="8">
    <location>
        <position position="45"/>
    </location>
    <ligand>
        <name>Mg(2+)</name>
        <dbReference type="ChEBI" id="CHEBI:18420"/>
    </ligand>
</feature>
<feature type="active site" description="Proton acceptor" evidence="8">
    <location>
        <position position="16"/>
    </location>
</feature>
<feature type="active site" description="Proton donor" evidence="8">
    <location>
        <position position="46"/>
    </location>
</feature>
<feature type="binding site" evidence="8">
    <location>
        <position position="144"/>
    </location>
    <ligand>
        <name>IMP</name>
        <dbReference type="ChEBI" id="CHEBI:58053"/>
        <note>ligand shared between dimeric partners</note>
    </ligand>
</feature>
<comment type="pathway">
    <text evidence="8 9">Purine metabolism; AMP biosynthesis via de novo pathway; AMP from IMP: step 1/2.</text>
</comment>
<dbReference type="UniPathway" id="UPA00075">
    <property type="reaction ID" value="UER00335"/>
</dbReference>
<proteinExistence type="inferred from homology"/>
<comment type="subunit">
    <text evidence="8">Homodimer.</text>
</comment>
<dbReference type="AlphaFoldDB" id="C9RH74"/>
<keyword evidence="5 8" id="KW-0658">Purine biosynthesis</keyword>
<feature type="binding site" description="in other chain" evidence="8">
    <location>
        <begin position="43"/>
        <end position="46"/>
    </location>
    <ligand>
        <name>IMP</name>
        <dbReference type="ChEBI" id="CHEBI:58053"/>
        <note>ligand shared between dimeric partners</note>
    </ligand>
</feature>
<gene>
    <name evidence="8" type="primary">purA</name>
    <name evidence="10" type="ordered locus">Metvu_1068</name>
</gene>
<keyword evidence="1 8" id="KW-0963">Cytoplasm</keyword>
<feature type="binding site" description="in other chain" evidence="8">
    <location>
        <begin position="16"/>
        <end position="19"/>
    </location>
    <ligand>
        <name>IMP</name>
        <dbReference type="ChEBI" id="CHEBI:58053"/>
        <note>ligand shared between dimeric partners</note>
    </ligand>
</feature>
<evidence type="ECO:0000256" key="7">
    <source>
        <dbReference type="ARBA" id="ARBA00023134"/>
    </source>
</evidence>
<evidence type="ECO:0000256" key="3">
    <source>
        <dbReference type="ARBA" id="ARBA00022723"/>
    </source>
</evidence>
<dbReference type="InterPro" id="IPR042109">
    <property type="entry name" value="Adenylosuccinate_synth_dom1"/>
</dbReference>
<dbReference type="PANTHER" id="PTHR11846">
    <property type="entry name" value="ADENYLOSUCCINATE SYNTHETASE"/>
    <property type="match status" value="1"/>
</dbReference>
<dbReference type="Gene3D" id="3.90.170.10">
    <property type="entry name" value="Adenylosuccinate Synthetase, subunit A, domain 3"/>
    <property type="match status" value="2"/>
</dbReference>
<comment type="subcellular location">
    <subcellularLocation>
        <location evidence="8">Cytoplasm</location>
    </subcellularLocation>
</comment>
<dbReference type="SUPFAM" id="SSF52540">
    <property type="entry name" value="P-loop containing nucleoside triphosphate hydrolases"/>
    <property type="match status" value="1"/>
</dbReference>
<dbReference type="SMART" id="SM00788">
    <property type="entry name" value="Adenylsucc_synt"/>
    <property type="match status" value="1"/>
</dbReference>
<dbReference type="PROSITE" id="PS01266">
    <property type="entry name" value="ADENYLOSUCCIN_SYN_1"/>
    <property type="match status" value="1"/>
</dbReference>
<comment type="similarity">
    <text evidence="8 9">Belongs to the adenylosuccinate synthetase family.</text>
</comment>
<feature type="binding site" evidence="8">
    <location>
        <begin position="287"/>
        <end position="289"/>
    </location>
    <ligand>
        <name>GTP</name>
        <dbReference type="ChEBI" id="CHEBI:37565"/>
    </ligand>
</feature>
<evidence type="ECO:0000256" key="1">
    <source>
        <dbReference type="ARBA" id="ARBA00022490"/>
    </source>
</evidence>
<comment type="cofactor">
    <cofactor evidence="8">
        <name>Mg(2+)</name>
        <dbReference type="ChEBI" id="CHEBI:18420"/>
    </cofactor>
    <text evidence="8">Binds 1 Mg(2+) ion per subunit.</text>
</comment>
<keyword evidence="7 8" id="KW-0342">GTP-binding</keyword>
<dbReference type="GO" id="GO:0005737">
    <property type="term" value="C:cytoplasm"/>
    <property type="evidence" value="ECO:0007669"/>
    <property type="project" value="UniProtKB-SubCell"/>
</dbReference>
<reference evidence="10" key="1">
    <citation type="submission" date="2009-10" db="EMBL/GenBank/DDBJ databases">
        <title>Complete sequence of chromosome of Methanocaldococcus vulcanius M7.</title>
        <authorList>
            <consortium name="US DOE Joint Genome Institute"/>
            <person name="Lucas S."/>
            <person name="Copeland A."/>
            <person name="Lapidus A."/>
            <person name="Glavina del Rio T."/>
            <person name="Dalin E."/>
            <person name="Tice H."/>
            <person name="Bruce D."/>
            <person name="Goodwin L."/>
            <person name="Pitluck S."/>
            <person name="Lcollab F.I."/>
            <person name="Brettin T."/>
            <person name="Detter J.C."/>
            <person name="Han C."/>
            <person name="Tapia R."/>
            <person name="Kuske C.R."/>
            <person name="Schmutz J."/>
            <person name="Larimer F."/>
            <person name="Land M."/>
            <person name="Hauser L."/>
            <person name="Kyrpides N."/>
            <person name="Ovchinikova G."/>
            <person name="Sieprawska-Lupa M."/>
            <person name="Whitman W.B."/>
            <person name="Woyke T."/>
        </authorList>
    </citation>
    <scope>NUCLEOTIDE SEQUENCE [LARGE SCALE GENOMIC DNA]</scope>
    <source>
        <strain evidence="10">M7</strain>
    </source>
</reference>
<dbReference type="InterPro" id="IPR018220">
    <property type="entry name" value="Adenylosuccin_syn_GTP-bd"/>
</dbReference>
<feature type="binding site" description="in other chain" evidence="8">
    <location>
        <position position="182"/>
    </location>
    <ligand>
        <name>IMP</name>
        <dbReference type="ChEBI" id="CHEBI:58053"/>
        <note>ligand shared between dimeric partners</note>
    </ligand>
</feature>
<comment type="function">
    <text evidence="8">Plays an important role in the de novo pathway of purine nucleotide biosynthesis. Catalyzes the first committed step in the biosynthesis of AMP from IMP.</text>
</comment>
<evidence type="ECO:0000313" key="11">
    <source>
        <dbReference type="Proteomes" id="UP000002063"/>
    </source>
</evidence>
<feature type="binding site" evidence="8">
    <location>
        <begin position="327"/>
        <end position="329"/>
    </location>
    <ligand>
        <name>GTP</name>
        <dbReference type="ChEBI" id="CHEBI:37565"/>
    </ligand>
</feature>
<dbReference type="Proteomes" id="UP000002063">
    <property type="component" value="Chromosome"/>
</dbReference>
<evidence type="ECO:0000256" key="2">
    <source>
        <dbReference type="ARBA" id="ARBA00022598"/>
    </source>
</evidence>
<dbReference type="InterPro" id="IPR027417">
    <property type="entry name" value="P-loop_NTPase"/>
</dbReference>
<keyword evidence="6 8" id="KW-0460">Magnesium</keyword>
<dbReference type="GO" id="GO:0000287">
    <property type="term" value="F:magnesium ion binding"/>
    <property type="evidence" value="ECO:0007669"/>
    <property type="project" value="UniProtKB-UniRule"/>
</dbReference>
<keyword evidence="11" id="KW-1185">Reference proteome</keyword>
<dbReference type="NCBIfam" id="NF003295">
    <property type="entry name" value="PRK04293.1"/>
    <property type="match status" value="1"/>
</dbReference>
<dbReference type="Pfam" id="PF00709">
    <property type="entry name" value="Adenylsucc_synt"/>
    <property type="match status" value="2"/>
</dbReference>
<evidence type="ECO:0000256" key="4">
    <source>
        <dbReference type="ARBA" id="ARBA00022741"/>
    </source>
</evidence>
<feature type="binding site" description="in other chain" evidence="8">
    <location>
        <position position="197"/>
    </location>
    <ligand>
        <name>IMP</name>
        <dbReference type="ChEBI" id="CHEBI:58053"/>
        <note>ligand shared between dimeric partners</note>
    </ligand>
</feature>
<dbReference type="FunFam" id="3.90.170.10:FF:000002">
    <property type="entry name" value="Adenylosuccinate synthetase"/>
    <property type="match status" value="1"/>
</dbReference>
<dbReference type="CDD" id="cd03108">
    <property type="entry name" value="AdSS"/>
    <property type="match status" value="1"/>
</dbReference>
<feature type="binding site" evidence="8">
    <location>
        <begin position="255"/>
        <end position="261"/>
    </location>
    <ligand>
        <name>substrate</name>
    </ligand>
</feature>
<dbReference type="EMBL" id="CP001787">
    <property type="protein sequence ID" value="ACX72926.1"/>
    <property type="molecule type" value="Genomic_DNA"/>
</dbReference>
<keyword evidence="4 8" id="KW-0547">Nucleotide-binding</keyword>
<dbReference type="GO" id="GO:0046040">
    <property type="term" value="P:IMP metabolic process"/>
    <property type="evidence" value="ECO:0007669"/>
    <property type="project" value="TreeGrafter"/>
</dbReference>